<evidence type="ECO:0000313" key="2">
    <source>
        <dbReference type="Proteomes" id="UP000717328"/>
    </source>
</evidence>
<organism evidence="1 2">
    <name type="scientific">Sphagnurus paluster</name>
    <dbReference type="NCBI Taxonomy" id="117069"/>
    <lineage>
        <taxon>Eukaryota</taxon>
        <taxon>Fungi</taxon>
        <taxon>Dikarya</taxon>
        <taxon>Basidiomycota</taxon>
        <taxon>Agaricomycotina</taxon>
        <taxon>Agaricomycetes</taxon>
        <taxon>Agaricomycetidae</taxon>
        <taxon>Agaricales</taxon>
        <taxon>Tricholomatineae</taxon>
        <taxon>Lyophyllaceae</taxon>
        <taxon>Sphagnurus</taxon>
    </lineage>
</organism>
<comment type="caution">
    <text evidence="1">The sequence shown here is derived from an EMBL/GenBank/DDBJ whole genome shotgun (WGS) entry which is preliminary data.</text>
</comment>
<gene>
    <name evidence="1" type="ORF">H0H81_005993</name>
</gene>
<dbReference type="AlphaFoldDB" id="A0A9P7FXS8"/>
<accession>A0A9P7FXS8</accession>
<proteinExistence type="predicted"/>
<reference evidence="1" key="2">
    <citation type="submission" date="2021-10" db="EMBL/GenBank/DDBJ databases">
        <title>Phylogenomics reveals ancestral predisposition of the termite-cultivated fungus Termitomyces towards a domesticated lifestyle.</title>
        <authorList>
            <person name="Auxier B."/>
            <person name="Grum-Grzhimaylo A."/>
            <person name="Cardenas M.E."/>
            <person name="Lodge J.D."/>
            <person name="Laessoe T."/>
            <person name="Pedersen O."/>
            <person name="Smith M.E."/>
            <person name="Kuyper T.W."/>
            <person name="Franco-Molano E.A."/>
            <person name="Baroni T.J."/>
            <person name="Aanen D.K."/>
        </authorList>
    </citation>
    <scope>NUCLEOTIDE SEQUENCE</scope>
    <source>
        <strain evidence="1">D49</strain>
    </source>
</reference>
<dbReference type="OrthoDB" id="2691851at2759"/>
<dbReference type="Proteomes" id="UP000717328">
    <property type="component" value="Unassembled WGS sequence"/>
</dbReference>
<evidence type="ECO:0000313" key="1">
    <source>
        <dbReference type="EMBL" id="KAG5637042.1"/>
    </source>
</evidence>
<sequence length="169" mass="18921">MVVKDICINRDLLTSWLERLPGYNWSETSIHVLLNLADPQDVPRMVKLLLCIIGLRKLDKNELDPSEAAKFEALCLLGQAFDALLQPFININYSLSQQITSLAKFVHLISGLYLNNSTSFLSNQLYGDFQAVVKNAVLMVPKTHLIDPNLKVFICLLGDDVVKSLFGCV</sequence>
<name>A0A9P7FXS8_9AGAR</name>
<dbReference type="EMBL" id="JABCKI010005866">
    <property type="protein sequence ID" value="KAG5637042.1"/>
    <property type="molecule type" value="Genomic_DNA"/>
</dbReference>
<keyword evidence="2" id="KW-1185">Reference proteome</keyword>
<protein>
    <submittedName>
        <fullName evidence="1">Uncharacterized protein</fullName>
    </submittedName>
</protein>
<reference evidence="1" key="1">
    <citation type="submission" date="2021-02" db="EMBL/GenBank/DDBJ databases">
        <authorList>
            <person name="Nieuwenhuis M."/>
            <person name="Van De Peppel L.J.J."/>
        </authorList>
    </citation>
    <scope>NUCLEOTIDE SEQUENCE</scope>
    <source>
        <strain evidence="1">D49</strain>
    </source>
</reference>